<reference evidence="2" key="1">
    <citation type="submission" date="2021-11" db="EMBL/GenBank/DDBJ databases">
        <title>Clostridia strains as spoilage organisms.</title>
        <authorList>
            <person name="Wambui J."/>
            <person name="Stevens M.J.A."/>
            <person name="Stephan R."/>
        </authorList>
    </citation>
    <scope>NUCLEOTIDE SEQUENCE</scope>
    <source>
        <strain evidence="2">CF009</strain>
    </source>
</reference>
<dbReference type="PANTHER" id="PTHR33712">
    <property type="entry name" value="LIGHT-INDEPENDENT PROTOCHLOROPHYLLIDE REDUCTASE SUBUNIT B"/>
    <property type="match status" value="1"/>
</dbReference>
<dbReference type="EMBL" id="CP086239">
    <property type="protein sequence ID" value="WAG62030.1"/>
    <property type="molecule type" value="Genomic_DNA"/>
</dbReference>
<protein>
    <submittedName>
        <fullName evidence="2">Hydrogenase</fullName>
    </submittedName>
</protein>
<dbReference type="GO" id="GO:0016491">
    <property type="term" value="F:oxidoreductase activity"/>
    <property type="evidence" value="ECO:0007669"/>
    <property type="project" value="InterPro"/>
</dbReference>
<dbReference type="Pfam" id="PF00148">
    <property type="entry name" value="Oxidored_nitro"/>
    <property type="match status" value="1"/>
</dbReference>
<evidence type="ECO:0000313" key="3">
    <source>
        <dbReference type="Proteomes" id="UP001164733"/>
    </source>
</evidence>
<dbReference type="InterPro" id="IPR050152">
    <property type="entry name" value="ChlB/BchB/BchZ"/>
</dbReference>
<gene>
    <name evidence="2" type="ORF">LL038_07245</name>
</gene>
<accession>A0AA47I8F7</accession>
<dbReference type="RefSeq" id="WP_216121215.1">
    <property type="nucleotide sequence ID" value="NZ_CP086239.1"/>
</dbReference>
<name>A0AA47I8F7_9CLOT</name>
<sequence>MSNILDQPRYVCALGASQTVQVIERAVPILHAGPGCGTKLAAALATSNGGQSSGYISPQIYPSTNISEKEVIFGGEDKLKETIENSLKVLDADFFVVLSGCVTEIVGDDVREVVRGFKGSKKPVIYAETAGFKGNNIMGHELVVQAIIEQYLKPAPVIEKLVNIWATVPVYDPFWYGNLKQLGILLSEIGLIPNVIFGPGNGAKALDKIPRATFNLLVSPWVGLKNIKTLEEKFGTPYLHYPVLPIGAYETGEFLRTVGKFAGVDPNLIESVIKKHEDEFYYFIERIADILLETREVGRRFVIIADSNYALAASRFLVNDMGLFPSKLYIVEDTPEEYQDLVREQFKNYKYGISAEAEFTTDGGKIHEELRNTHFPGRPIVLGSNWDKTIAKELNGHYVGISMPVTERLILDRSYVGYQGGLRLLEDIYSVVLEYAI</sequence>
<dbReference type="InterPro" id="IPR000510">
    <property type="entry name" value="Nase/OxRdtase_comp1"/>
</dbReference>
<organism evidence="2 3">
    <name type="scientific">Clostridium estertheticum</name>
    <dbReference type="NCBI Taxonomy" id="238834"/>
    <lineage>
        <taxon>Bacteria</taxon>
        <taxon>Bacillati</taxon>
        <taxon>Bacillota</taxon>
        <taxon>Clostridia</taxon>
        <taxon>Eubacteriales</taxon>
        <taxon>Clostridiaceae</taxon>
        <taxon>Clostridium</taxon>
    </lineage>
</organism>
<dbReference type="Proteomes" id="UP001164733">
    <property type="component" value="Chromosome"/>
</dbReference>
<dbReference type="PANTHER" id="PTHR33712:SF7">
    <property type="entry name" value="LIGHT-INDEPENDENT PROTOCHLOROPHYLLIDE REDUCTASE SUBUNIT B"/>
    <property type="match status" value="1"/>
</dbReference>
<dbReference type="AlphaFoldDB" id="A0AA47I8F7"/>
<evidence type="ECO:0000313" key="2">
    <source>
        <dbReference type="EMBL" id="WAG62030.1"/>
    </source>
</evidence>
<proteinExistence type="predicted"/>
<evidence type="ECO:0000259" key="1">
    <source>
        <dbReference type="Pfam" id="PF00148"/>
    </source>
</evidence>
<feature type="domain" description="Nitrogenase/oxidoreductase component 1" evidence="1">
    <location>
        <begin position="13"/>
        <end position="432"/>
    </location>
</feature>